<keyword evidence="1" id="KW-0723">Serine/threonine-protein kinase</keyword>
<dbReference type="AlphaFoldDB" id="A0A382GJA6"/>
<organism evidence="5">
    <name type="scientific">marine metagenome</name>
    <dbReference type="NCBI Taxonomy" id="408172"/>
    <lineage>
        <taxon>unclassified sequences</taxon>
        <taxon>metagenomes</taxon>
        <taxon>ecological metagenomes</taxon>
    </lineage>
</organism>
<dbReference type="GO" id="GO:0004674">
    <property type="term" value="F:protein serine/threonine kinase activity"/>
    <property type="evidence" value="ECO:0007669"/>
    <property type="project" value="UniProtKB-KW"/>
</dbReference>
<dbReference type="PANTHER" id="PTHR31756:SF3">
    <property type="entry name" value="PYRUVATE, PHOSPHATE DIKINASE REGULATORY PROTEIN 1, CHLOROPLASTIC"/>
    <property type="match status" value="1"/>
</dbReference>
<keyword evidence="3" id="KW-0547">Nucleotide-binding</keyword>
<keyword evidence="2" id="KW-0808">Transferase</keyword>
<evidence type="ECO:0000256" key="3">
    <source>
        <dbReference type="ARBA" id="ARBA00022741"/>
    </source>
</evidence>
<dbReference type="PANTHER" id="PTHR31756">
    <property type="entry name" value="PYRUVATE, PHOSPHATE DIKINASE REGULATORY PROTEIN 1, CHLOROPLASTIC"/>
    <property type="match status" value="1"/>
</dbReference>
<sequence length="300" mass="33824">KTIILFLMTQISGLYSSFRFSGGYPDMAERTVFFVSDQTGVTVETLGHSLLTQFDKVEFNLITVPFVDSLGKAEQVTERINRTASQSGLRPIVFTSFVQDEVRAPLLSCDGLVLDFFEAFLAKIEEELNSQSSHALGKAHGMQDTTSYNSRIDAMNFAMDADDGRTTQQYDRADVIMTGVSRSGKTPTCVYMALQYGIFAANYPLTEDNLEIDQLPDTLVPFREKLYGLTISPERLRQIRLGRWSVGRYASAEQVNLELRAAEMLFKRHNIPYIDTTHCSIEEIASTILNEMEVERHLLL</sequence>
<reference evidence="5" key="1">
    <citation type="submission" date="2018-05" db="EMBL/GenBank/DDBJ databases">
        <authorList>
            <person name="Lanie J.A."/>
            <person name="Ng W.-L."/>
            <person name="Kazmierczak K.M."/>
            <person name="Andrzejewski T.M."/>
            <person name="Davidsen T.M."/>
            <person name="Wayne K.J."/>
            <person name="Tettelin H."/>
            <person name="Glass J.I."/>
            <person name="Rusch D."/>
            <person name="Podicherti R."/>
            <person name="Tsui H.-C.T."/>
            <person name="Winkler M.E."/>
        </authorList>
    </citation>
    <scope>NUCLEOTIDE SEQUENCE</scope>
</reference>
<evidence type="ECO:0000313" key="5">
    <source>
        <dbReference type="EMBL" id="SVB74972.1"/>
    </source>
</evidence>
<feature type="non-terminal residue" evidence="5">
    <location>
        <position position="1"/>
    </location>
</feature>
<dbReference type="NCBIfam" id="NF003742">
    <property type="entry name" value="PRK05339.1"/>
    <property type="match status" value="1"/>
</dbReference>
<keyword evidence="4" id="KW-0418">Kinase</keyword>
<accession>A0A382GJA6</accession>
<protein>
    <recommendedName>
        <fullName evidence="6">Phosphoenolpyruvate synthase regulatory protein</fullName>
    </recommendedName>
</protein>
<evidence type="ECO:0000256" key="2">
    <source>
        <dbReference type="ARBA" id="ARBA00022679"/>
    </source>
</evidence>
<proteinExistence type="inferred from homology"/>
<name>A0A382GJA6_9ZZZZ</name>
<dbReference type="InterPro" id="IPR005177">
    <property type="entry name" value="Kinase-pyrophosphorylase"/>
</dbReference>
<dbReference type="EMBL" id="UINC01055742">
    <property type="protein sequence ID" value="SVB74972.1"/>
    <property type="molecule type" value="Genomic_DNA"/>
</dbReference>
<dbReference type="InterPro" id="IPR026530">
    <property type="entry name" value="PSRP"/>
</dbReference>
<dbReference type="HAMAP" id="MF_01062">
    <property type="entry name" value="PSRP"/>
    <property type="match status" value="1"/>
</dbReference>
<gene>
    <name evidence="5" type="ORF">METZ01_LOCUS227826</name>
</gene>
<evidence type="ECO:0000256" key="1">
    <source>
        <dbReference type="ARBA" id="ARBA00022527"/>
    </source>
</evidence>
<evidence type="ECO:0008006" key="6">
    <source>
        <dbReference type="Google" id="ProtNLM"/>
    </source>
</evidence>
<evidence type="ECO:0000256" key="4">
    <source>
        <dbReference type="ARBA" id="ARBA00022777"/>
    </source>
</evidence>
<dbReference type="Pfam" id="PF03618">
    <property type="entry name" value="Kinase-PPPase"/>
    <property type="match status" value="1"/>
</dbReference>
<dbReference type="GO" id="GO:0005524">
    <property type="term" value="F:ATP binding"/>
    <property type="evidence" value="ECO:0007669"/>
    <property type="project" value="InterPro"/>
</dbReference>